<proteinExistence type="predicted"/>
<name>A0A0F9GQT5_9ZZZZ</name>
<evidence type="ECO:0008006" key="2">
    <source>
        <dbReference type="Google" id="ProtNLM"/>
    </source>
</evidence>
<dbReference type="InterPro" id="IPR011067">
    <property type="entry name" value="Plasmid_toxin/cell-grow_inhib"/>
</dbReference>
<dbReference type="InterPro" id="IPR003477">
    <property type="entry name" value="PemK-like"/>
</dbReference>
<dbReference type="Gene3D" id="2.30.30.110">
    <property type="match status" value="1"/>
</dbReference>
<gene>
    <name evidence="1" type="ORF">LCGC14_1797180</name>
</gene>
<comment type="caution">
    <text evidence="1">The sequence shown here is derived from an EMBL/GenBank/DDBJ whole genome shotgun (WGS) entry which is preliminary data.</text>
</comment>
<accession>A0A0F9GQT5</accession>
<dbReference type="AlphaFoldDB" id="A0A0F9GQT5"/>
<dbReference type="GO" id="GO:0003677">
    <property type="term" value="F:DNA binding"/>
    <property type="evidence" value="ECO:0007669"/>
    <property type="project" value="InterPro"/>
</dbReference>
<organism evidence="1">
    <name type="scientific">marine sediment metagenome</name>
    <dbReference type="NCBI Taxonomy" id="412755"/>
    <lineage>
        <taxon>unclassified sequences</taxon>
        <taxon>metagenomes</taxon>
        <taxon>ecological metagenomes</taxon>
    </lineage>
</organism>
<protein>
    <recommendedName>
        <fullName evidence="2">Type II toxin-antitoxin system PemK/MazF family toxin</fullName>
    </recommendedName>
</protein>
<reference evidence="1" key="1">
    <citation type="journal article" date="2015" name="Nature">
        <title>Complex archaea that bridge the gap between prokaryotes and eukaryotes.</title>
        <authorList>
            <person name="Spang A."/>
            <person name="Saw J.H."/>
            <person name="Jorgensen S.L."/>
            <person name="Zaremba-Niedzwiedzka K."/>
            <person name="Martijn J."/>
            <person name="Lind A.E."/>
            <person name="van Eijk R."/>
            <person name="Schleper C."/>
            <person name="Guy L."/>
            <person name="Ettema T.J."/>
        </authorList>
    </citation>
    <scope>NUCLEOTIDE SEQUENCE</scope>
</reference>
<dbReference type="EMBL" id="LAZR01017259">
    <property type="protein sequence ID" value="KKM01164.1"/>
    <property type="molecule type" value="Genomic_DNA"/>
</dbReference>
<evidence type="ECO:0000313" key="1">
    <source>
        <dbReference type="EMBL" id="KKM01164.1"/>
    </source>
</evidence>
<dbReference type="SUPFAM" id="SSF50118">
    <property type="entry name" value="Cell growth inhibitor/plasmid maintenance toxic component"/>
    <property type="match status" value="1"/>
</dbReference>
<dbReference type="Pfam" id="PF02452">
    <property type="entry name" value="PemK_toxin"/>
    <property type="match status" value="1"/>
</dbReference>
<sequence>MAKKQYYYKKGDIVETVLPHKENLKIIEKRTVLIILRTIGNMLNVLRMTTKDKKYHEPYRIILHDEDLLAGKKLKQSPSYILLNEPATIDTKLIKRKYGKVNKDKMNDILKEFRELYK</sequence>